<sequence>MHFQHLSQYTPIRPCRTEANWKILSRRGREKSSKYNVNRTTDYSFCLALVPQRNSAREVGGWPSVVRVISVGKCVCNIIFAGRRYSVIDNTCRSSSITVIAGDNFHHGTAKESIPNLKSIPECRSRSVIAEEEPLRVHARFPKFSGRMFIHVVGLVDYLYQIVTSACLTLR</sequence>
<evidence type="ECO:0000313" key="1">
    <source>
        <dbReference type="EMBL" id="PUU78030.1"/>
    </source>
</evidence>
<protein>
    <submittedName>
        <fullName evidence="1">Uncharacterized protein</fullName>
    </submittedName>
</protein>
<reference evidence="1 2" key="1">
    <citation type="submission" date="2017-04" db="EMBL/GenBank/DDBJ databases">
        <title>Draft genome sequence of Tuber borchii Vittad., a whitish edible truffle.</title>
        <authorList>
            <consortium name="DOE Joint Genome Institute"/>
            <person name="Murat C."/>
            <person name="Kuo A."/>
            <person name="Barry K.W."/>
            <person name="Clum A."/>
            <person name="Dockter R.B."/>
            <person name="Fauchery L."/>
            <person name="Iotti M."/>
            <person name="Kohler A."/>
            <person name="Labutti K."/>
            <person name="Lindquist E.A."/>
            <person name="Lipzen A."/>
            <person name="Ohm R.A."/>
            <person name="Wang M."/>
            <person name="Grigoriev I.V."/>
            <person name="Zambonelli A."/>
            <person name="Martin F.M."/>
        </authorList>
    </citation>
    <scope>NUCLEOTIDE SEQUENCE [LARGE SCALE GENOMIC DNA]</scope>
    <source>
        <strain evidence="1 2">Tbo3840</strain>
    </source>
</reference>
<dbReference type="Proteomes" id="UP000244722">
    <property type="component" value="Unassembled WGS sequence"/>
</dbReference>
<name>A0A2T6ZRB0_TUBBO</name>
<dbReference type="EMBL" id="NESQ01000131">
    <property type="protein sequence ID" value="PUU78030.1"/>
    <property type="molecule type" value="Genomic_DNA"/>
</dbReference>
<evidence type="ECO:0000313" key="2">
    <source>
        <dbReference type="Proteomes" id="UP000244722"/>
    </source>
</evidence>
<gene>
    <name evidence="1" type="ORF">B9Z19DRAFT_121444</name>
</gene>
<keyword evidence="2" id="KW-1185">Reference proteome</keyword>
<proteinExistence type="predicted"/>
<comment type="caution">
    <text evidence="1">The sequence shown here is derived from an EMBL/GenBank/DDBJ whole genome shotgun (WGS) entry which is preliminary data.</text>
</comment>
<organism evidence="1 2">
    <name type="scientific">Tuber borchii</name>
    <name type="common">White truffle</name>
    <dbReference type="NCBI Taxonomy" id="42251"/>
    <lineage>
        <taxon>Eukaryota</taxon>
        <taxon>Fungi</taxon>
        <taxon>Dikarya</taxon>
        <taxon>Ascomycota</taxon>
        <taxon>Pezizomycotina</taxon>
        <taxon>Pezizomycetes</taxon>
        <taxon>Pezizales</taxon>
        <taxon>Tuberaceae</taxon>
        <taxon>Tuber</taxon>
    </lineage>
</organism>
<dbReference type="AlphaFoldDB" id="A0A2T6ZRB0"/>
<accession>A0A2T6ZRB0</accession>